<keyword evidence="4" id="KW-1185">Reference proteome</keyword>
<name>A0ABD3P8K5_9STRA</name>
<dbReference type="PANTHER" id="PTHR43642">
    <property type="entry name" value="HYBRID SIGNAL TRANSDUCTION HISTIDINE KINASE G"/>
    <property type="match status" value="1"/>
</dbReference>
<accession>A0ABD3P8K5</accession>
<reference evidence="3 4" key="1">
    <citation type="journal article" date="2020" name="G3 (Bethesda)">
        <title>Improved Reference Genome for Cyclotella cryptica CCMP332, a Model for Cell Wall Morphogenesis, Salinity Adaptation, and Lipid Production in Diatoms (Bacillariophyta).</title>
        <authorList>
            <person name="Roberts W.R."/>
            <person name="Downey K.M."/>
            <person name="Ruck E.C."/>
            <person name="Traller J.C."/>
            <person name="Alverson A.J."/>
        </authorList>
    </citation>
    <scope>NUCLEOTIDE SEQUENCE [LARGE SCALE GENOMIC DNA]</scope>
    <source>
        <strain evidence="3 4">CCMP332</strain>
    </source>
</reference>
<evidence type="ECO:0000259" key="2">
    <source>
        <dbReference type="Pfam" id="PF13191"/>
    </source>
</evidence>
<feature type="compositionally biased region" description="Low complexity" evidence="1">
    <location>
        <begin position="8"/>
        <end position="25"/>
    </location>
</feature>
<comment type="caution">
    <text evidence="3">The sequence shown here is derived from an EMBL/GenBank/DDBJ whole genome shotgun (WGS) entry which is preliminary data.</text>
</comment>
<sequence length="1407" mass="157151">MNSSLMQSPTSDRSSLSPSASSKSSSHYDINPFLDTMCKPEDSDASKNVIDGSRQHHRETESKAAAGCYDPRNLTQETTAGLHKGRANPVNAQEEIQEVNVMPLKSWNRDEESKTRHFDLNCQRKLQEASMMRKITIGFGIGKLLHHLSQQNEPPLSKYSPAELQSLGSIDNFAVEFINEAMLSESGIEVMRVHMIRPFISAHIDTFCSSSSWSSFDIENENRLSDRNVVATIMSPFPSVCVNTIAEEKSHCDSTLCHLLGVLLHFLFTENRREQKSGSGLLHDDRDYDSSIIVDGSSMKEKKSIDWFQCDMHGGLSYETVDAGKDSYPHVRCADFSDGTSLIKDGDMPIYSHDNDGSLVNLTLSPLMDFGYPPSLSQLVTNLVDCGLGLREPDAYTSSDEAINDMHIMLQEPRLFLSFGPPPAVNTFMGSEKLYGRSNEIASLTAAYSRVATSGTTEAIFVGGFSGCGKTRLVHSTLESVNIAGGYTVAQKFDEMQSSSPVTVVLSAFNELCIMVAQKCSETCLMTIYEKLSSVIGTTNLTFLTRILPNVRKLLPSHVTLPYLDSQVQTDFNILCYSIQHLMKVISTPSRTVILFLDDLQRADATSLKLLHCVLSDVRDLNSLLFVGGYRENEVEQGHVLLEFFDALLASEVVSSMIHLNGISPSDVNSMISDTLGVFPRLCKGLSDVLFHKTNGNPFFTWEFLRSLITRDLVQYSLQDKCWKWNLRQIMAENITDNVLHLLTRKMNVLSESDQRALKVASCFGNIISIDIVKKLSCTSQYSSLLTTLDETALTEGFMDRDDTSYRFVHDKVREVAYGLIVDKQQYHFDVGVALQSVGGAISAAANQINRGSMSLLQDNSRRISIVNLNYEASMKPMDCSDFTAAYSYLNTAVSLLPNDSWTAHYDLTLKCCFQLAKAAYSCGQAKRAQQICEEIIEHAKCLEVTLETYSLLVSTICLANKDLLIAFKMCLKVLNMVGENIPDDVVDINSTVKKVKMLFQNTSNEDLLSMVDERSSRKISIMEFYNHLVTVSFLVKPQRICHYYVARWASFCLTQCDKCQYTPGAFVSFASMLSRDLDEDTRLACRISNAGMTMLSRNDSAMIKQLPAVYSVHYMGIGSLTEPIQSVVEMNYHAYEIGMQNGNLSHAAVSLSIMMATSLYAGTSLSKLKNDLEVHLTSANKHSQLNLLANLVIIHEVVSKLIGDEEAKSFPDLEQHPLPNEDLRHSLDMFSSFYLGHAERVHYKSKLWEKIEDDEKRKVPIRFICTAFLSGMASFRLYSYGRKDSQIHIKNLEKSLSILEKASAFSEWNYKNKYLLLNAANLSIADTKLNAENEFDAAILDSKSSKFVHEEGLACELAAMHHVKHGNNALALTLLHQAKSCYKRWGCRVKEVHIASHINAIQNKST</sequence>
<proteinExistence type="predicted"/>
<dbReference type="Gene3D" id="3.40.50.300">
    <property type="entry name" value="P-loop containing nucleotide triphosphate hydrolases"/>
    <property type="match status" value="1"/>
</dbReference>
<evidence type="ECO:0000256" key="1">
    <source>
        <dbReference type="SAM" id="MobiDB-lite"/>
    </source>
</evidence>
<protein>
    <recommendedName>
        <fullName evidence="2">Orc1-like AAA ATPase domain-containing protein</fullName>
    </recommendedName>
</protein>
<evidence type="ECO:0000313" key="4">
    <source>
        <dbReference type="Proteomes" id="UP001516023"/>
    </source>
</evidence>
<evidence type="ECO:0000313" key="3">
    <source>
        <dbReference type="EMBL" id="KAL3784136.1"/>
    </source>
</evidence>
<organism evidence="3 4">
    <name type="scientific">Cyclotella cryptica</name>
    <dbReference type="NCBI Taxonomy" id="29204"/>
    <lineage>
        <taxon>Eukaryota</taxon>
        <taxon>Sar</taxon>
        <taxon>Stramenopiles</taxon>
        <taxon>Ochrophyta</taxon>
        <taxon>Bacillariophyta</taxon>
        <taxon>Coscinodiscophyceae</taxon>
        <taxon>Thalassiosirophycidae</taxon>
        <taxon>Stephanodiscales</taxon>
        <taxon>Stephanodiscaceae</taxon>
        <taxon>Cyclotella</taxon>
    </lineage>
</organism>
<dbReference type="PANTHER" id="PTHR43642:SF1">
    <property type="entry name" value="HYBRID SIGNAL TRANSDUCTION HISTIDINE KINASE G"/>
    <property type="match status" value="1"/>
</dbReference>
<dbReference type="InterPro" id="IPR041664">
    <property type="entry name" value="AAA_16"/>
</dbReference>
<dbReference type="InterPro" id="IPR053159">
    <property type="entry name" value="Hybrid_Histidine_Kinase"/>
</dbReference>
<dbReference type="InterPro" id="IPR027417">
    <property type="entry name" value="P-loop_NTPase"/>
</dbReference>
<feature type="region of interest" description="Disordered" evidence="1">
    <location>
        <begin position="1"/>
        <end position="67"/>
    </location>
</feature>
<dbReference type="Pfam" id="PF13191">
    <property type="entry name" value="AAA_16"/>
    <property type="match status" value="1"/>
</dbReference>
<gene>
    <name evidence="3" type="ORF">HJC23_005794</name>
</gene>
<dbReference type="EMBL" id="JABMIG020000242">
    <property type="protein sequence ID" value="KAL3784136.1"/>
    <property type="molecule type" value="Genomic_DNA"/>
</dbReference>
<dbReference type="Proteomes" id="UP001516023">
    <property type="component" value="Unassembled WGS sequence"/>
</dbReference>
<dbReference type="SUPFAM" id="SSF52540">
    <property type="entry name" value="P-loop containing nucleoside triphosphate hydrolases"/>
    <property type="match status" value="1"/>
</dbReference>
<feature type="domain" description="Orc1-like AAA ATPase" evidence="2">
    <location>
        <begin position="433"/>
        <end position="627"/>
    </location>
</feature>